<dbReference type="EnsemblPlants" id="OPUNC10G04480.1">
    <property type="protein sequence ID" value="OPUNC10G04480.1"/>
    <property type="gene ID" value="OPUNC10G04480"/>
</dbReference>
<dbReference type="AlphaFoldDB" id="A0A0E0M6A8"/>
<dbReference type="HOGENOM" id="CLU_2501828_0_0_1"/>
<dbReference type="Gramene" id="OPUNC10G04480.1">
    <property type="protein sequence ID" value="OPUNC10G04480.1"/>
    <property type="gene ID" value="OPUNC10G04480"/>
</dbReference>
<sequence length="86" mass="9153">MSASSVPTGVHLGHLAAVRDGVRYATPRHATPSFSPAQLPSTSEIGRALLVDRRSHDVRAINDRMEFMGMAVSNVVFDPASPTHSG</sequence>
<protein>
    <submittedName>
        <fullName evidence="1">Uncharacterized protein</fullName>
    </submittedName>
</protein>
<dbReference type="Proteomes" id="UP000026962">
    <property type="component" value="Chromosome 10"/>
</dbReference>
<proteinExistence type="predicted"/>
<reference evidence="1" key="2">
    <citation type="submission" date="2018-05" db="EMBL/GenBank/DDBJ databases">
        <title>OpunRS2 (Oryza punctata Reference Sequence Version 2).</title>
        <authorList>
            <person name="Zhang J."/>
            <person name="Kudrna D."/>
            <person name="Lee S."/>
            <person name="Talag J."/>
            <person name="Welchert J."/>
            <person name="Wing R.A."/>
        </authorList>
    </citation>
    <scope>NUCLEOTIDE SEQUENCE [LARGE SCALE GENOMIC DNA]</scope>
</reference>
<evidence type="ECO:0000313" key="2">
    <source>
        <dbReference type="Proteomes" id="UP000026962"/>
    </source>
</evidence>
<name>A0A0E0M6A8_ORYPU</name>
<keyword evidence="2" id="KW-1185">Reference proteome</keyword>
<evidence type="ECO:0000313" key="1">
    <source>
        <dbReference type="EnsemblPlants" id="OPUNC10G04480.1"/>
    </source>
</evidence>
<organism evidence="1">
    <name type="scientific">Oryza punctata</name>
    <name type="common">Red rice</name>
    <dbReference type="NCBI Taxonomy" id="4537"/>
    <lineage>
        <taxon>Eukaryota</taxon>
        <taxon>Viridiplantae</taxon>
        <taxon>Streptophyta</taxon>
        <taxon>Embryophyta</taxon>
        <taxon>Tracheophyta</taxon>
        <taxon>Spermatophyta</taxon>
        <taxon>Magnoliopsida</taxon>
        <taxon>Liliopsida</taxon>
        <taxon>Poales</taxon>
        <taxon>Poaceae</taxon>
        <taxon>BOP clade</taxon>
        <taxon>Oryzoideae</taxon>
        <taxon>Oryzeae</taxon>
        <taxon>Oryzinae</taxon>
        <taxon>Oryza</taxon>
    </lineage>
</organism>
<accession>A0A0E0M6A8</accession>
<reference evidence="1" key="1">
    <citation type="submission" date="2015-04" db="UniProtKB">
        <authorList>
            <consortium name="EnsemblPlants"/>
        </authorList>
    </citation>
    <scope>IDENTIFICATION</scope>
</reference>